<keyword evidence="2" id="KW-1185">Reference proteome</keyword>
<sequence>MHRWTAGSNGSGVMAATNVCAVDSPLLAQHTLPSLVDQIVGIVRSLVAHRGMGFGTCDWGRLFCWVVGTDDAHTGWESLHFPAASDGVPCSAAVDIPLATAAEARPLTTCVHCSRGLAAWPTPHGRGSPGGLAVDSWLLPSLTLAERPPTPNPILFVNTKTCCPSPSQPAHCENDSPQGSRIWGAATSFRGHHSPSAHLVALLVLRPQLALLPVQCEPSSWIAGRAAAGPGIWPGHQGWECAAPREPPPRPSVTLIVVAERVCFPSLVCYPCAPRARQK</sequence>
<gene>
    <name evidence="1" type="ORF">BDR25DRAFT_317041</name>
</gene>
<protein>
    <submittedName>
        <fullName evidence="1">Uncharacterized protein</fullName>
    </submittedName>
</protein>
<reference evidence="1" key="1">
    <citation type="journal article" date="2020" name="Stud. Mycol.">
        <title>101 Dothideomycetes genomes: a test case for predicting lifestyles and emergence of pathogens.</title>
        <authorList>
            <person name="Haridas S."/>
            <person name="Albert R."/>
            <person name="Binder M."/>
            <person name="Bloem J."/>
            <person name="Labutti K."/>
            <person name="Salamov A."/>
            <person name="Andreopoulos B."/>
            <person name="Baker S."/>
            <person name="Barry K."/>
            <person name="Bills G."/>
            <person name="Bluhm B."/>
            <person name="Cannon C."/>
            <person name="Castanera R."/>
            <person name="Culley D."/>
            <person name="Daum C."/>
            <person name="Ezra D."/>
            <person name="Gonzalez J."/>
            <person name="Henrissat B."/>
            <person name="Kuo A."/>
            <person name="Liang C."/>
            <person name="Lipzen A."/>
            <person name="Lutzoni F."/>
            <person name="Magnuson J."/>
            <person name="Mondo S."/>
            <person name="Nolan M."/>
            <person name="Ohm R."/>
            <person name="Pangilinan J."/>
            <person name="Park H.-J."/>
            <person name="Ramirez L."/>
            <person name="Alfaro M."/>
            <person name="Sun H."/>
            <person name="Tritt A."/>
            <person name="Yoshinaga Y."/>
            <person name="Zwiers L.-H."/>
            <person name="Turgeon B."/>
            <person name="Goodwin S."/>
            <person name="Spatafora J."/>
            <person name="Crous P."/>
            <person name="Grigoriev I."/>
        </authorList>
    </citation>
    <scope>NUCLEOTIDE SEQUENCE</scope>
    <source>
        <strain evidence="1">ATCC 200398</strain>
    </source>
</reference>
<dbReference type="Proteomes" id="UP000799755">
    <property type="component" value="Unassembled WGS sequence"/>
</dbReference>
<organism evidence="1 2">
    <name type="scientific">Lindgomyces ingoldianus</name>
    <dbReference type="NCBI Taxonomy" id="673940"/>
    <lineage>
        <taxon>Eukaryota</taxon>
        <taxon>Fungi</taxon>
        <taxon>Dikarya</taxon>
        <taxon>Ascomycota</taxon>
        <taxon>Pezizomycotina</taxon>
        <taxon>Dothideomycetes</taxon>
        <taxon>Pleosporomycetidae</taxon>
        <taxon>Pleosporales</taxon>
        <taxon>Lindgomycetaceae</taxon>
        <taxon>Lindgomyces</taxon>
    </lineage>
</organism>
<dbReference type="EMBL" id="MU003521">
    <property type="protein sequence ID" value="KAF2467287.1"/>
    <property type="molecule type" value="Genomic_DNA"/>
</dbReference>
<evidence type="ECO:0000313" key="2">
    <source>
        <dbReference type="Proteomes" id="UP000799755"/>
    </source>
</evidence>
<name>A0ACB6QMD5_9PLEO</name>
<proteinExistence type="predicted"/>
<comment type="caution">
    <text evidence="1">The sequence shown here is derived from an EMBL/GenBank/DDBJ whole genome shotgun (WGS) entry which is preliminary data.</text>
</comment>
<accession>A0ACB6QMD5</accession>
<evidence type="ECO:0000313" key="1">
    <source>
        <dbReference type="EMBL" id="KAF2467287.1"/>
    </source>
</evidence>